<dbReference type="Proteomes" id="UP000594263">
    <property type="component" value="Unplaced"/>
</dbReference>
<proteinExistence type="predicted"/>
<dbReference type="InterPro" id="IPR006580">
    <property type="entry name" value="Znf_TTF"/>
</dbReference>
<dbReference type="InterPro" id="IPR055298">
    <property type="entry name" value="AtLOH3-like"/>
</dbReference>
<dbReference type="OMA" id="WTENKKI"/>
<evidence type="ECO:0000313" key="4">
    <source>
        <dbReference type="Proteomes" id="UP000594263"/>
    </source>
</evidence>
<dbReference type="Pfam" id="PF14291">
    <property type="entry name" value="DUF4371"/>
    <property type="match status" value="1"/>
</dbReference>
<name>A0A7N0TTZ7_KALFE</name>
<keyword evidence="4" id="KW-1185">Reference proteome</keyword>
<accession>A0A7N0TTZ7</accession>
<dbReference type="SMART" id="SM00597">
    <property type="entry name" value="ZnF_TTF"/>
    <property type="match status" value="1"/>
</dbReference>
<dbReference type="PANTHER" id="PTHR11697">
    <property type="entry name" value="GENERAL TRANSCRIPTION FACTOR 2-RELATED ZINC FINGER PROTEIN"/>
    <property type="match status" value="1"/>
</dbReference>
<dbReference type="EnsemblPlants" id="Kaladp0045s0542.1.v1.1">
    <property type="protein sequence ID" value="Kaladp0045s0542.1.v1.1"/>
    <property type="gene ID" value="Kaladp0045s0542.v1.1"/>
</dbReference>
<feature type="region of interest" description="Disordered" evidence="1">
    <location>
        <begin position="1"/>
        <end position="32"/>
    </location>
</feature>
<dbReference type="InterPro" id="IPR012337">
    <property type="entry name" value="RNaseH-like_sf"/>
</dbReference>
<evidence type="ECO:0000313" key="3">
    <source>
        <dbReference type="EnsemblPlants" id="Kaladp0045s0542.1.v1.1"/>
    </source>
</evidence>
<evidence type="ECO:0000259" key="2">
    <source>
        <dbReference type="SMART" id="SM00597"/>
    </source>
</evidence>
<protein>
    <recommendedName>
        <fullName evidence="2">TTF-type domain-containing protein</fullName>
    </recommendedName>
</protein>
<feature type="domain" description="TTF-type" evidence="2">
    <location>
        <begin position="80"/>
        <end position="174"/>
    </location>
</feature>
<dbReference type="PANTHER" id="PTHR11697:SF230">
    <property type="entry name" value="ZINC FINGER, MYM DOMAIN CONTAINING 1"/>
    <property type="match status" value="1"/>
</dbReference>
<reference evidence="3" key="1">
    <citation type="submission" date="2021-01" db="UniProtKB">
        <authorList>
            <consortium name="EnsemblPlants"/>
        </authorList>
    </citation>
    <scope>IDENTIFICATION</scope>
</reference>
<dbReference type="Gramene" id="Kaladp0045s0542.1.v1.1">
    <property type="protein sequence ID" value="Kaladp0045s0542.1.v1.1"/>
    <property type="gene ID" value="Kaladp0045s0542.v1.1"/>
</dbReference>
<feature type="compositionally biased region" description="Polar residues" evidence="1">
    <location>
        <begin position="14"/>
        <end position="25"/>
    </location>
</feature>
<organism evidence="3 4">
    <name type="scientific">Kalanchoe fedtschenkoi</name>
    <name type="common">Lavender scallops</name>
    <name type="synonym">South American air plant</name>
    <dbReference type="NCBI Taxonomy" id="63787"/>
    <lineage>
        <taxon>Eukaryota</taxon>
        <taxon>Viridiplantae</taxon>
        <taxon>Streptophyta</taxon>
        <taxon>Embryophyta</taxon>
        <taxon>Tracheophyta</taxon>
        <taxon>Spermatophyta</taxon>
        <taxon>Magnoliopsida</taxon>
        <taxon>eudicotyledons</taxon>
        <taxon>Gunneridae</taxon>
        <taxon>Pentapetalae</taxon>
        <taxon>Saxifragales</taxon>
        <taxon>Crassulaceae</taxon>
        <taxon>Kalanchoe</taxon>
    </lineage>
</organism>
<dbReference type="InterPro" id="IPR025398">
    <property type="entry name" value="DUF4371"/>
</dbReference>
<dbReference type="AlphaFoldDB" id="A0A7N0TTZ7"/>
<sequence length="596" mass="69347">MYKYYKRKTPEPPTSTNVMNNSNIGEPQVDLENLPADPRLGRKISKYHPNIRDEVRRAYILKGPCQPIKHKFTQRDIGGVKRKFIEDWFVKYKDWLEYNIEKDTVVCLCCYLFRPDIGKQRSGESFVRKGFTSWNKQDRLNMHFGGSASEHNLALQKRKDLMKREQHNDVVMHKRSNKAIFDYRTRLLASIDCVRFLLCQSLSFRGHDESESSSNMGNFLKQLKFFADHNASIDNVVLQNAPANLKLRAPNIHKDISNVVAAQEVVSTIIKDTDGDYFVILIDESRDISIKEQMAVAVRYVNKRREIIERVIGYNGASNMQGEFNGLKTLIMKENNSAFYVNCFAHQLQLTLVAIAKNHDEVASLFYLIRMLTGVVGASCKRHDMLRDEHVKIIRKAIEDAAYTHCGASSEHRVQAKDLLEKLQTFVFIFRVILMKNVLGVTNELSQALQKKDQDIVNAMDLVRISKQKLQIMRNNEWDSLLEECGRSRRKAHHITNLHHYHVEWYYSVIDMQILELNNCFDETNTELLRRMSCLSPSDRFTFFDKDKILRFAKFYPSEFSEAELKALDKQLDNYIIDMRREDGEFLELNGISELA</sequence>
<dbReference type="SUPFAM" id="SSF53098">
    <property type="entry name" value="Ribonuclease H-like"/>
    <property type="match status" value="1"/>
</dbReference>
<evidence type="ECO:0000256" key="1">
    <source>
        <dbReference type="SAM" id="MobiDB-lite"/>
    </source>
</evidence>